<organism evidence="4 5">
    <name type="scientific">Cynara cardunculus var. scolymus</name>
    <name type="common">Globe artichoke</name>
    <name type="synonym">Cynara scolymus</name>
    <dbReference type="NCBI Taxonomy" id="59895"/>
    <lineage>
        <taxon>Eukaryota</taxon>
        <taxon>Viridiplantae</taxon>
        <taxon>Streptophyta</taxon>
        <taxon>Embryophyta</taxon>
        <taxon>Tracheophyta</taxon>
        <taxon>Spermatophyta</taxon>
        <taxon>Magnoliopsida</taxon>
        <taxon>eudicotyledons</taxon>
        <taxon>Gunneridae</taxon>
        <taxon>Pentapetalae</taxon>
        <taxon>asterids</taxon>
        <taxon>campanulids</taxon>
        <taxon>Asterales</taxon>
        <taxon>Asteraceae</taxon>
        <taxon>Carduoideae</taxon>
        <taxon>Cardueae</taxon>
        <taxon>Carduinae</taxon>
        <taxon>Cynara</taxon>
    </lineage>
</organism>
<feature type="domain" description="LNS2/PITP" evidence="3">
    <location>
        <begin position="618"/>
        <end position="774"/>
    </location>
</feature>
<evidence type="ECO:0000256" key="2">
    <source>
        <dbReference type="SAM" id="MobiDB-lite"/>
    </source>
</evidence>
<accession>A0A103XWS0</accession>
<evidence type="ECO:0000313" key="5">
    <source>
        <dbReference type="Proteomes" id="UP000243975"/>
    </source>
</evidence>
<dbReference type="OMA" id="CEASAEF"/>
<dbReference type="SUPFAM" id="SSF56784">
    <property type="entry name" value="HAD-like"/>
    <property type="match status" value="1"/>
</dbReference>
<dbReference type="Proteomes" id="UP000243975">
    <property type="component" value="Unassembled WGS sequence"/>
</dbReference>
<dbReference type="PANTHER" id="PTHR12181:SF12">
    <property type="entry name" value="PHOSPHATIDATE PHOSPHATASE"/>
    <property type="match status" value="1"/>
</dbReference>
<dbReference type="EMBL" id="LEKV01003801">
    <property type="protein sequence ID" value="KVH98328.1"/>
    <property type="molecule type" value="Genomic_DNA"/>
</dbReference>
<keyword evidence="5" id="KW-1185">Reference proteome</keyword>
<comment type="caution">
    <text evidence="4">The sequence shown here is derived from an EMBL/GenBank/DDBJ whole genome shotgun (WGS) entry which is preliminary data.</text>
</comment>
<feature type="region of interest" description="Disordered" evidence="2">
    <location>
        <begin position="314"/>
        <end position="420"/>
    </location>
</feature>
<feature type="compositionally biased region" description="Polar residues" evidence="2">
    <location>
        <begin position="332"/>
        <end position="345"/>
    </location>
</feature>
<feature type="compositionally biased region" description="Basic and acidic residues" evidence="2">
    <location>
        <begin position="314"/>
        <end position="329"/>
    </location>
</feature>
<gene>
    <name evidence="4" type="ORF">Ccrd_023443</name>
</gene>
<dbReference type="Gramene" id="KVH98328">
    <property type="protein sequence ID" value="KVH98328"/>
    <property type="gene ID" value="Ccrd_023443"/>
</dbReference>
<protein>
    <submittedName>
        <fullName evidence="4">HAD-like domain-containing protein</fullName>
    </submittedName>
</protein>
<dbReference type="Pfam" id="PF08235">
    <property type="entry name" value="LNS2"/>
    <property type="match status" value="1"/>
</dbReference>
<dbReference type="InterPro" id="IPR036412">
    <property type="entry name" value="HAD-like_sf"/>
</dbReference>
<dbReference type="AlphaFoldDB" id="A0A103XWS0"/>
<reference evidence="4 5" key="1">
    <citation type="journal article" date="2016" name="Sci. Rep.">
        <title>The genome sequence of the outbreeding globe artichoke constructed de novo incorporating a phase-aware low-pass sequencing strategy of F1 progeny.</title>
        <authorList>
            <person name="Scaglione D."/>
            <person name="Reyes-Chin-Wo S."/>
            <person name="Acquadro A."/>
            <person name="Froenicke L."/>
            <person name="Portis E."/>
            <person name="Beitel C."/>
            <person name="Tirone M."/>
            <person name="Mauro R."/>
            <person name="Lo Monaco A."/>
            <person name="Mauromicale G."/>
            <person name="Faccioli P."/>
            <person name="Cattivelli L."/>
            <person name="Rieseberg L."/>
            <person name="Michelmore R."/>
            <person name="Lanteri S."/>
        </authorList>
    </citation>
    <scope>NUCLEOTIDE SEQUENCE [LARGE SCALE GENOMIC DNA]</scope>
    <source>
        <strain evidence="4">2C</strain>
    </source>
</reference>
<dbReference type="InterPro" id="IPR026058">
    <property type="entry name" value="LIPIN"/>
</dbReference>
<dbReference type="InterPro" id="IPR013209">
    <property type="entry name" value="LNS2"/>
</dbReference>
<proteinExistence type="inferred from homology"/>
<dbReference type="InterPro" id="IPR031315">
    <property type="entry name" value="LNS2/PITP"/>
</dbReference>
<name>A0A103XWS0_CYNCS</name>
<dbReference type="SMART" id="SM00775">
    <property type="entry name" value="LNS2"/>
    <property type="match status" value="1"/>
</dbReference>
<dbReference type="PANTHER" id="PTHR12181">
    <property type="entry name" value="LIPIN"/>
    <property type="match status" value="1"/>
</dbReference>
<feature type="compositionally biased region" description="Polar residues" evidence="2">
    <location>
        <begin position="368"/>
        <end position="394"/>
    </location>
</feature>
<sequence>MYAVGRLSSYITRGVSTVSGPFHPFGGAIDIVVVQHEDGSLKSSPWYVRFGKFQGVLKAKERVVDINVNGVEAGFHMYLNPRGEAYFLREDVDPEEILGEPDREGRRLRPIKSKSLDINFDQCNSLIDVNDSKSFSRNLGFVFSRKARSDNEEDDLSVGRRNSRESAEIAADLLEMKWSTTLPSETNNRNDGRVNQDDGEITSGKLEASLVLHEEHFVNNLEDNEGNTKVAKEVDKVIVANADSDGNVEIYEGDLGSLENGETLKVGSDGSNGPETAEEPSKAVEESYTEVACIRQGDVSEEVNVVEVSVCRAEDDKGTSDANETDKIKSPLKSNGEFQDGSNASLLEPPERVVEEQFTFSDLDDRNSSANHLEQETQPPSTSEVNHGSDSSPCTFHKEIKEDDMEGPKGNIRRFPSDADIVKNCQLTEEETGTQAKSLPNMWSQFDEFNPNNLDASSYYCLDSKRKFSKWDILRKDASRIIKEGDKQLSDSQSADTKSKNLKDGSNAGGNPSNIHDGTDKSWSLWPFKRSRSKKFSHKEHDCKKDSDFDCASEVDGEKDPLSKSHKMHRELTPTPEQLESLNLTEGKNTVTFKFSTPVLGNQQVYARIFLWRWDSHIVISDVDGTITKSDVLGQFMPLVGRDWSHIGVTHLFSAIKENGYQILFLSARSISQADVTRQFLINLKQEGKALPEGPVVISPDGLFPSLFREVIRRAPHEFKISCLEDIRACFPADWNPFFAGFGNRDTDEFSYLKVGIPKGKIFIINPKGEVVVNRCIDPKSYSSLHTIVNGIFPPVCVHKEGYDLALVNDDASERPAAQ</sequence>
<dbReference type="GO" id="GO:0008195">
    <property type="term" value="F:phosphatidate phosphatase activity"/>
    <property type="evidence" value="ECO:0007669"/>
    <property type="project" value="TreeGrafter"/>
</dbReference>
<evidence type="ECO:0000259" key="3">
    <source>
        <dbReference type="SMART" id="SM00775"/>
    </source>
</evidence>
<evidence type="ECO:0000256" key="1">
    <source>
        <dbReference type="ARBA" id="ARBA00005476"/>
    </source>
</evidence>
<dbReference type="Pfam" id="PF04571">
    <property type="entry name" value="Lipin_N"/>
    <property type="match status" value="1"/>
</dbReference>
<dbReference type="InterPro" id="IPR007651">
    <property type="entry name" value="Lipin_N"/>
</dbReference>
<comment type="similarity">
    <text evidence="1">Belongs to the lipin family.</text>
</comment>
<feature type="region of interest" description="Disordered" evidence="2">
    <location>
        <begin position="542"/>
        <end position="570"/>
    </location>
</feature>
<evidence type="ECO:0000313" key="4">
    <source>
        <dbReference type="EMBL" id="KVH98328.1"/>
    </source>
</evidence>
<feature type="region of interest" description="Disordered" evidence="2">
    <location>
        <begin position="485"/>
        <end position="520"/>
    </location>
</feature>
<dbReference type="STRING" id="59895.A0A103XWS0"/>
<feature type="region of interest" description="Disordered" evidence="2">
    <location>
        <begin position="259"/>
        <end position="285"/>
    </location>
</feature>